<dbReference type="RefSeq" id="WP_143486627.1">
    <property type="nucleotide sequence ID" value="NZ_VJOY01000001.1"/>
</dbReference>
<evidence type="ECO:0000259" key="1">
    <source>
        <dbReference type="SMART" id="SM00849"/>
    </source>
</evidence>
<dbReference type="InterPro" id="IPR001279">
    <property type="entry name" value="Metallo-B-lactamas"/>
</dbReference>
<sequence length="301" mass="33703">MLRQATPGRLDDDLYLLGDPQVPVFLLDLGEERWALVEGGLSRDVEAVWADLCRWVGDPARVRYWLITHKHYDHCGLLPYLCPRLPEVRVLASARACQSWQSEKAVRVVERLNQPLLRPGQSLPDAMPWQDLPVQAIAAGECLALGPGHCLEVLEGGGHCDDQVLFHDPRRWRLFCGDALGEFDEQDGLWRPLVFDDLDAYLATLGRLQALPTLRQLLPGHGGLFAGTLAADAAESAYRECLRLCRRLRWREAHGADAGRLGEELNQAWEAQSRDFLPAGLHLSSMQRMLDILSRQAPPLG</sequence>
<dbReference type="Gene3D" id="3.60.15.10">
    <property type="entry name" value="Ribonuclease Z/Hydroxyacylglutathione hydrolase-like"/>
    <property type="match status" value="1"/>
</dbReference>
<comment type="caution">
    <text evidence="2">The sequence shown here is derived from an EMBL/GenBank/DDBJ whole genome shotgun (WGS) entry which is preliminary data.</text>
</comment>
<dbReference type="EMBL" id="VJOY01000001">
    <property type="protein sequence ID" value="TRX76854.1"/>
    <property type="molecule type" value="Genomic_DNA"/>
</dbReference>
<dbReference type="OrthoDB" id="9803916at2"/>
<dbReference type="SMART" id="SM00849">
    <property type="entry name" value="Lactamase_B"/>
    <property type="match status" value="1"/>
</dbReference>
<name>A0A553H562_9PSED</name>
<dbReference type="AlphaFoldDB" id="A0A553H562"/>
<dbReference type="GO" id="GO:0016787">
    <property type="term" value="F:hydrolase activity"/>
    <property type="evidence" value="ECO:0007669"/>
    <property type="project" value="UniProtKB-KW"/>
</dbReference>
<accession>A0A553H562</accession>
<evidence type="ECO:0000313" key="3">
    <source>
        <dbReference type="Proteomes" id="UP000315235"/>
    </source>
</evidence>
<dbReference type="PANTHER" id="PTHR42951">
    <property type="entry name" value="METALLO-BETA-LACTAMASE DOMAIN-CONTAINING"/>
    <property type="match status" value="1"/>
</dbReference>
<feature type="domain" description="Metallo-beta-lactamase" evidence="1">
    <location>
        <begin position="21"/>
        <end position="221"/>
    </location>
</feature>
<protein>
    <submittedName>
        <fullName evidence="2">MBL fold metallo-hydrolase</fullName>
    </submittedName>
</protein>
<dbReference type="InterPro" id="IPR036866">
    <property type="entry name" value="RibonucZ/Hydroxyglut_hydro"/>
</dbReference>
<gene>
    <name evidence="2" type="ORF">FM069_02215</name>
</gene>
<dbReference type="SUPFAM" id="SSF56281">
    <property type="entry name" value="Metallo-hydrolase/oxidoreductase"/>
    <property type="match status" value="1"/>
</dbReference>
<dbReference type="Proteomes" id="UP000315235">
    <property type="component" value="Unassembled WGS sequence"/>
</dbReference>
<keyword evidence="2" id="KW-0378">Hydrolase</keyword>
<dbReference type="Pfam" id="PF00753">
    <property type="entry name" value="Lactamase_B"/>
    <property type="match status" value="1"/>
</dbReference>
<reference evidence="2 3" key="1">
    <citation type="submission" date="2019-07" db="EMBL/GenBank/DDBJ databases">
        <title>Pseudomonas mangiferae sp. nov., isolated from bark of mango tree in Thailand.</title>
        <authorList>
            <person name="Srisuk N."/>
            <person name="Anurat P."/>
        </authorList>
    </citation>
    <scope>NUCLEOTIDE SEQUENCE [LARGE SCALE GENOMIC DNA]</scope>
    <source>
        <strain evidence="2 3">DMKU_BBB3-04</strain>
    </source>
</reference>
<proteinExistence type="predicted"/>
<dbReference type="InterPro" id="IPR050855">
    <property type="entry name" value="NDM-1-like"/>
</dbReference>
<evidence type="ECO:0000313" key="2">
    <source>
        <dbReference type="EMBL" id="TRX76854.1"/>
    </source>
</evidence>
<keyword evidence="3" id="KW-1185">Reference proteome</keyword>
<organism evidence="2 3">
    <name type="scientific">Pseudomonas mangiferae</name>
    <dbReference type="NCBI Taxonomy" id="2593654"/>
    <lineage>
        <taxon>Bacteria</taxon>
        <taxon>Pseudomonadati</taxon>
        <taxon>Pseudomonadota</taxon>
        <taxon>Gammaproteobacteria</taxon>
        <taxon>Pseudomonadales</taxon>
        <taxon>Pseudomonadaceae</taxon>
        <taxon>Pseudomonas</taxon>
    </lineage>
</organism>
<dbReference type="PANTHER" id="PTHR42951:SF17">
    <property type="entry name" value="METALLO-BETA-LACTAMASE DOMAIN-CONTAINING PROTEIN"/>
    <property type="match status" value="1"/>
</dbReference>